<dbReference type="Proteomes" id="UP000634136">
    <property type="component" value="Unassembled WGS sequence"/>
</dbReference>
<comment type="caution">
    <text evidence="1">The sequence shown here is derived from an EMBL/GenBank/DDBJ whole genome shotgun (WGS) entry which is preliminary data.</text>
</comment>
<evidence type="ECO:0000313" key="2">
    <source>
        <dbReference type="Proteomes" id="UP000634136"/>
    </source>
</evidence>
<dbReference type="OrthoDB" id="1433854at2759"/>
<name>A0A834WI67_9FABA</name>
<gene>
    <name evidence="1" type="ORF">G2W53_021786</name>
</gene>
<dbReference type="EMBL" id="JAAIUW010000007">
    <property type="protein sequence ID" value="KAF7823642.1"/>
    <property type="molecule type" value="Genomic_DNA"/>
</dbReference>
<accession>A0A834WI67</accession>
<proteinExistence type="predicted"/>
<dbReference type="AlphaFoldDB" id="A0A834WI67"/>
<keyword evidence="2" id="KW-1185">Reference proteome</keyword>
<evidence type="ECO:0000313" key="1">
    <source>
        <dbReference type="EMBL" id="KAF7823642.1"/>
    </source>
</evidence>
<reference evidence="1" key="1">
    <citation type="submission" date="2020-09" db="EMBL/GenBank/DDBJ databases">
        <title>Genome-Enabled Discovery of Anthraquinone Biosynthesis in Senna tora.</title>
        <authorList>
            <person name="Kang S.-H."/>
            <person name="Pandey R.P."/>
            <person name="Lee C.-M."/>
            <person name="Sim J.-S."/>
            <person name="Jeong J.-T."/>
            <person name="Choi B.-S."/>
            <person name="Jung M."/>
            <person name="Ginzburg D."/>
            <person name="Zhao K."/>
            <person name="Won S.Y."/>
            <person name="Oh T.-J."/>
            <person name="Yu Y."/>
            <person name="Kim N.-H."/>
            <person name="Lee O.R."/>
            <person name="Lee T.-H."/>
            <person name="Bashyal P."/>
            <person name="Kim T.-S."/>
            <person name="Lee W.-H."/>
            <person name="Kawkins C."/>
            <person name="Kim C.-K."/>
            <person name="Kim J.S."/>
            <person name="Ahn B.O."/>
            <person name="Rhee S.Y."/>
            <person name="Sohng J.K."/>
        </authorList>
    </citation>
    <scope>NUCLEOTIDE SEQUENCE</scope>
    <source>
        <tissue evidence="1">Leaf</tissue>
    </source>
</reference>
<protein>
    <submittedName>
        <fullName evidence="1">Retrovirus-related Pol polyprotein from transposon TNT 1-94</fullName>
    </submittedName>
</protein>
<organism evidence="1 2">
    <name type="scientific">Senna tora</name>
    <dbReference type="NCBI Taxonomy" id="362788"/>
    <lineage>
        <taxon>Eukaryota</taxon>
        <taxon>Viridiplantae</taxon>
        <taxon>Streptophyta</taxon>
        <taxon>Embryophyta</taxon>
        <taxon>Tracheophyta</taxon>
        <taxon>Spermatophyta</taxon>
        <taxon>Magnoliopsida</taxon>
        <taxon>eudicotyledons</taxon>
        <taxon>Gunneridae</taxon>
        <taxon>Pentapetalae</taxon>
        <taxon>rosids</taxon>
        <taxon>fabids</taxon>
        <taxon>Fabales</taxon>
        <taxon>Fabaceae</taxon>
        <taxon>Caesalpinioideae</taxon>
        <taxon>Cassia clade</taxon>
        <taxon>Senna</taxon>
    </lineage>
</organism>
<sequence>MEDVKESLADTLTMEAEFISCFEGSLQAAAFLAKNSRSGNQSKHIDIKLLALKERVKADHVIIEHTRNKDMLVNPLTKGMHPKAFSDHVPHMRLRP</sequence>